<keyword evidence="5" id="KW-0460">Magnesium</keyword>
<comment type="similarity">
    <text evidence="2">Belongs to the SLC41A transporter family.</text>
</comment>
<evidence type="ECO:0000256" key="3">
    <source>
        <dbReference type="ARBA" id="ARBA00022448"/>
    </source>
</evidence>
<feature type="transmembrane region" description="Helical" evidence="9">
    <location>
        <begin position="169"/>
        <end position="190"/>
    </location>
</feature>
<evidence type="ECO:0000256" key="1">
    <source>
        <dbReference type="ARBA" id="ARBA00004141"/>
    </source>
</evidence>
<feature type="transmembrane region" description="Helical" evidence="9">
    <location>
        <begin position="91"/>
        <end position="120"/>
    </location>
</feature>
<keyword evidence="7" id="KW-0406">Ion transport</keyword>
<keyword evidence="3" id="KW-0813">Transport</keyword>
<evidence type="ECO:0000256" key="2">
    <source>
        <dbReference type="ARBA" id="ARBA00009749"/>
    </source>
</evidence>
<dbReference type="EMBL" id="JBHSZQ010000002">
    <property type="protein sequence ID" value="MFC7124871.1"/>
    <property type="molecule type" value="Genomic_DNA"/>
</dbReference>
<dbReference type="GO" id="GO:0016020">
    <property type="term" value="C:membrane"/>
    <property type="evidence" value="ECO:0007669"/>
    <property type="project" value="UniProtKB-SubCell"/>
</dbReference>
<comment type="caution">
    <text evidence="11">The sequence shown here is derived from an EMBL/GenBank/DDBJ whole genome shotgun (WGS) entry which is preliminary data.</text>
</comment>
<evidence type="ECO:0000256" key="7">
    <source>
        <dbReference type="ARBA" id="ARBA00023065"/>
    </source>
</evidence>
<feature type="transmembrane region" description="Helical" evidence="9">
    <location>
        <begin position="129"/>
        <end position="149"/>
    </location>
</feature>
<dbReference type="RefSeq" id="WP_267638354.1">
    <property type="nucleotide sequence ID" value="NZ_JAODIY010000013.1"/>
</dbReference>
<keyword evidence="8 9" id="KW-0472">Membrane</keyword>
<evidence type="ECO:0000256" key="5">
    <source>
        <dbReference type="ARBA" id="ARBA00022842"/>
    </source>
</evidence>
<evidence type="ECO:0000313" key="12">
    <source>
        <dbReference type="Proteomes" id="UP001596414"/>
    </source>
</evidence>
<dbReference type="InterPro" id="IPR045349">
    <property type="entry name" value="SLC41A1-3"/>
</dbReference>
<dbReference type="PANTHER" id="PTHR16228:SF7">
    <property type="entry name" value="SLC41A_MGTE INTEGRAL MEMBRANE DOMAIN-CONTAINING PROTEIN"/>
    <property type="match status" value="1"/>
</dbReference>
<evidence type="ECO:0000256" key="9">
    <source>
        <dbReference type="SAM" id="Phobius"/>
    </source>
</evidence>
<proteinExistence type="inferred from homology"/>
<evidence type="ECO:0000256" key="8">
    <source>
        <dbReference type="ARBA" id="ARBA00023136"/>
    </source>
</evidence>
<organism evidence="11 12">
    <name type="scientific">Halovenus rubra</name>
    <dbReference type="NCBI Taxonomy" id="869890"/>
    <lineage>
        <taxon>Archaea</taxon>
        <taxon>Methanobacteriati</taxon>
        <taxon>Methanobacteriota</taxon>
        <taxon>Stenosarchaea group</taxon>
        <taxon>Halobacteria</taxon>
        <taxon>Halobacteriales</taxon>
        <taxon>Haloarculaceae</taxon>
        <taxon>Halovenus</taxon>
    </lineage>
</organism>
<keyword evidence="6 9" id="KW-1133">Transmembrane helix</keyword>
<feature type="domain" description="SLC41A/MgtE integral membrane" evidence="10">
    <location>
        <begin position="55"/>
        <end position="184"/>
    </location>
</feature>
<keyword evidence="4 9" id="KW-0812">Transmembrane</keyword>
<protein>
    <submittedName>
        <fullName evidence="11">Magnesium transporter</fullName>
    </submittedName>
</protein>
<dbReference type="InterPro" id="IPR006667">
    <property type="entry name" value="SLC41_membr_dom"/>
</dbReference>
<feature type="transmembrane region" description="Helical" evidence="9">
    <location>
        <begin position="50"/>
        <end position="71"/>
    </location>
</feature>
<dbReference type="Proteomes" id="UP001596414">
    <property type="component" value="Unassembled WGS sequence"/>
</dbReference>
<sequence length="191" mass="20543">MKTEPSSLGSWGWKTIVKHMFPLLVVLIVIVLLAGIRLEDARSFLSEYPILSVMIPTMVAMGGNLGSILSARLTTRFHLGTTTLDLRDRVLWANILAILALAATLFTALALGVAVLGLFVESQVGVGQLLFISLASGLSLAVIAIVFSFVTTYLSYRFGIDPDDTTIPIVTNVVDVFGMVIFLGMSRLVLG</sequence>
<dbReference type="PANTHER" id="PTHR16228">
    <property type="entry name" value="DIVALENT CATION TRANSPORTER SOLUTE CARRIER FAMILY 41"/>
    <property type="match status" value="1"/>
</dbReference>
<dbReference type="SUPFAM" id="SSF161093">
    <property type="entry name" value="MgtE membrane domain-like"/>
    <property type="match status" value="1"/>
</dbReference>
<dbReference type="Pfam" id="PF01769">
    <property type="entry name" value="MgtE"/>
    <property type="match status" value="1"/>
</dbReference>
<evidence type="ECO:0000256" key="4">
    <source>
        <dbReference type="ARBA" id="ARBA00022692"/>
    </source>
</evidence>
<dbReference type="InterPro" id="IPR036739">
    <property type="entry name" value="SLC41_membr_dom_sf"/>
</dbReference>
<dbReference type="Gene3D" id="1.10.357.20">
    <property type="entry name" value="SLC41 divalent cation transporters, integral membrane domain"/>
    <property type="match status" value="1"/>
</dbReference>
<evidence type="ECO:0000259" key="10">
    <source>
        <dbReference type="Pfam" id="PF01769"/>
    </source>
</evidence>
<dbReference type="GO" id="GO:0006811">
    <property type="term" value="P:monoatomic ion transport"/>
    <property type="evidence" value="ECO:0007669"/>
    <property type="project" value="UniProtKB-KW"/>
</dbReference>
<reference evidence="11 12" key="1">
    <citation type="journal article" date="2014" name="Int. J. Syst. Evol. Microbiol.">
        <title>Complete genome sequence of Corynebacterium casei LMG S-19264T (=DSM 44701T), isolated from a smear-ripened cheese.</title>
        <authorList>
            <consortium name="US DOE Joint Genome Institute (JGI-PGF)"/>
            <person name="Walter F."/>
            <person name="Albersmeier A."/>
            <person name="Kalinowski J."/>
            <person name="Ruckert C."/>
        </authorList>
    </citation>
    <scope>NUCLEOTIDE SEQUENCE [LARGE SCALE GENOMIC DNA]</scope>
    <source>
        <strain evidence="11 12">CGMCC 4.7215</strain>
    </source>
</reference>
<comment type="subcellular location">
    <subcellularLocation>
        <location evidence="1">Membrane</location>
        <topology evidence="1">Multi-pass membrane protein</topology>
    </subcellularLocation>
</comment>
<accession>A0ABD5X116</accession>
<gene>
    <name evidence="11" type="ORF">ACFQJ7_02300</name>
</gene>
<name>A0ABD5X116_9EURY</name>
<evidence type="ECO:0000256" key="6">
    <source>
        <dbReference type="ARBA" id="ARBA00022989"/>
    </source>
</evidence>
<evidence type="ECO:0000313" key="11">
    <source>
        <dbReference type="EMBL" id="MFC7124871.1"/>
    </source>
</evidence>
<feature type="transmembrane region" description="Helical" evidence="9">
    <location>
        <begin position="20"/>
        <end position="38"/>
    </location>
</feature>
<dbReference type="AlphaFoldDB" id="A0ABD5X116"/>